<feature type="region of interest" description="Disordered" evidence="1">
    <location>
        <begin position="573"/>
        <end position="592"/>
    </location>
</feature>
<dbReference type="EMBL" id="JPKY01000116">
    <property type="protein sequence ID" value="KFH41739.1"/>
    <property type="molecule type" value="Genomic_DNA"/>
</dbReference>
<organism evidence="2 3">
    <name type="scientific">Hapsidospora chrysogenum (strain ATCC 11550 / CBS 779.69 / DSM 880 / IAM 14645 / JCM 23072 / IMI 49137)</name>
    <name type="common">Acremonium chrysogenum</name>
    <dbReference type="NCBI Taxonomy" id="857340"/>
    <lineage>
        <taxon>Eukaryota</taxon>
        <taxon>Fungi</taxon>
        <taxon>Dikarya</taxon>
        <taxon>Ascomycota</taxon>
        <taxon>Pezizomycotina</taxon>
        <taxon>Sordariomycetes</taxon>
        <taxon>Hypocreomycetidae</taxon>
        <taxon>Hypocreales</taxon>
        <taxon>Bionectriaceae</taxon>
        <taxon>Hapsidospora</taxon>
    </lineage>
</organism>
<dbReference type="STRING" id="857340.A0A086SXA7"/>
<evidence type="ECO:0000256" key="1">
    <source>
        <dbReference type="SAM" id="MobiDB-lite"/>
    </source>
</evidence>
<feature type="region of interest" description="Disordered" evidence="1">
    <location>
        <begin position="173"/>
        <end position="215"/>
    </location>
</feature>
<dbReference type="Proteomes" id="UP000029964">
    <property type="component" value="Unassembled WGS sequence"/>
</dbReference>
<accession>A0A086SXA7</accession>
<dbReference type="HOGENOM" id="CLU_001373_1_1_1"/>
<name>A0A086SXA7_HAPC1</name>
<sequence>MGADHGYVPQSADADSDVSGAHTRPRPLPISTPTTTSPGSALLLHHPGPTPNAVLTPESLVDDPFVTDSSSPRVPSAAAAAAASSVNLSALNGAGQHHSSVPIMSQTAQSSAPTTALPATEANDATSAVQTTTSNHERRENPLHRGIAEDSISAASPQSSSPVVRGHHIHADQPQWHGPGTNNADDVLAHTGTPYAPGRDANTTANPSKPLTEPFPPLHTSSVLPGTKIAQPKPITLPSPGTSTPLPIKPHHLPEQTIRGAAFADNVAQLEATAERLSTGTSSIGDAIRDLHAELKRSDSRRSSILAAHLRAQSEDNSSDPPPGVGQLKRHLSNSSSIVATNIAARYRGYLPGGLVMSGNNSPTGRLRSGSGNSSGRPGIDAEPVLTRHGPGKASVRSVRSTKLSLAEISESEPTSLTKDAFDAADAAPPIEHDSNDNDVTIRPTEQDTTAVSGTESFHKMLDESFNPEAGSGDKAAQAKREETARPATSHSVNTLQEAQDAFVDFDGVHWEPDQEPFLPQFEPPIPMVHDHPELPTPHLAPATMVQPQSYIDPQTGQQMLYYPARVPALLNLPPKLSSKPKAEQRQSRRSKVLSVMLDARQNSQEVEAKRRTGMPEAPRQSFLPDPLAGHRGSFHALSQEKWCDPEGQEPTVQAAGQPGPDHEPENESAPLRRPQRLSRNEPDNRKPRPSRPSNLPPQLRASAFFDLPPAAPEVEVKEGSAMATLDSMLDASTSAPVSAFTNHTFAGKLGSEVYGKEKKYKPKPSASSLAPEDPVKEPKKKRSSRSWFKRGSSHNGEDKSEGRVRDSRSRSPSAASDIDVDTDVPETQRLAESADGESDRPTGDADADESSEEESDDDGAYTGQPTTLLAELQLRKQQQKQRTQPRAYGQASHMTLLEMDAVAETQRKHRQTKRVNLAWEDPDAHADQNGSDDEDVPLAIIAAKHQGAKNMADLERPMGLMERREMEENEPLSHRRARLQGHKPVSMALPKRQSVATLSAHLGGNAAHIRTTSSLPRSQATSEPEEPEVEGETLGERKRRLEAKELPRARPVSNTFSAELLSQFGDLDEAKDMGSNDKNKENQVPAGAEEEEETLGQRRRRLQAEREAREREMSYNNLVGQPAAPAVSRRLSMADVLAAHPKRDIDQRAQKERLRVEQEKLAARDLEARMSAFRMQIPTNLGGPNVERSGGFRSGVYNDGLGGVGAQAVQSTSAINTHGLGPVPRPQRSTAALSAYGMQMPQMGYAQVKNMGAHMSNAGYNPMNPSHYGHSSMALPLQMDMQAPMSDASMKRVDQWRHGVMP</sequence>
<evidence type="ECO:0000313" key="2">
    <source>
        <dbReference type="EMBL" id="KFH41739.1"/>
    </source>
</evidence>
<feature type="compositionally biased region" description="Low complexity" evidence="1">
    <location>
        <begin position="29"/>
        <end position="38"/>
    </location>
</feature>
<keyword evidence="3" id="KW-1185">Reference proteome</keyword>
<feature type="region of interest" description="Disordered" evidence="1">
    <location>
        <begin position="598"/>
        <end position="632"/>
    </location>
</feature>
<feature type="region of interest" description="Disordered" evidence="1">
    <location>
        <begin position="744"/>
        <end position="868"/>
    </location>
</feature>
<feature type="compositionally biased region" description="Basic and acidic residues" evidence="1">
    <location>
        <begin position="796"/>
        <end position="810"/>
    </location>
</feature>
<feature type="region of interest" description="Disordered" evidence="1">
    <location>
        <begin position="427"/>
        <end position="493"/>
    </location>
</feature>
<feature type="region of interest" description="Disordered" evidence="1">
    <location>
        <begin position="311"/>
        <end position="332"/>
    </location>
</feature>
<feature type="compositionally biased region" description="Polar residues" evidence="1">
    <location>
        <begin position="1011"/>
        <end position="1023"/>
    </location>
</feature>
<feature type="compositionally biased region" description="Polar residues" evidence="1">
    <location>
        <begin position="123"/>
        <end position="134"/>
    </location>
</feature>
<reference evidence="3" key="1">
    <citation type="journal article" date="2014" name="Genome Announc.">
        <title>Genome sequence and annotation of Acremonium chrysogenum, producer of the beta-lactam antibiotic cephalosporin C.</title>
        <authorList>
            <person name="Terfehr D."/>
            <person name="Dahlmann T.A."/>
            <person name="Specht T."/>
            <person name="Zadra I."/>
            <person name="Kuernsteiner H."/>
            <person name="Kueck U."/>
        </authorList>
    </citation>
    <scope>NUCLEOTIDE SEQUENCE [LARGE SCALE GENOMIC DNA]</scope>
    <source>
        <strain evidence="3">ATCC 11550 / CBS 779.69 / DSM 880 / IAM 14645 / JCM 23072 / IMI 49137</strain>
    </source>
</reference>
<feature type="region of interest" description="Disordered" evidence="1">
    <location>
        <begin position="147"/>
        <end position="166"/>
    </location>
</feature>
<feature type="compositionally biased region" description="Basic and acidic residues" evidence="1">
    <location>
        <begin position="1069"/>
        <end position="1082"/>
    </location>
</feature>
<feature type="region of interest" description="Disordered" evidence="1">
    <location>
        <begin position="358"/>
        <end position="399"/>
    </location>
</feature>
<feature type="region of interest" description="Disordered" evidence="1">
    <location>
        <begin position="967"/>
        <end position="990"/>
    </location>
</feature>
<feature type="compositionally biased region" description="Low complexity" evidence="1">
    <location>
        <begin position="151"/>
        <end position="162"/>
    </location>
</feature>
<feature type="compositionally biased region" description="Acidic residues" evidence="1">
    <location>
        <begin position="846"/>
        <end position="860"/>
    </location>
</feature>
<feature type="region of interest" description="Disordered" evidence="1">
    <location>
        <begin position="92"/>
        <end position="141"/>
    </location>
</feature>
<feature type="region of interest" description="Disordered" evidence="1">
    <location>
        <begin position="1"/>
        <end position="76"/>
    </location>
</feature>
<feature type="compositionally biased region" description="Basic and acidic residues" evidence="1">
    <location>
        <begin position="1103"/>
        <end position="1113"/>
    </location>
</feature>
<feature type="region of interest" description="Disordered" evidence="1">
    <location>
        <begin position="1069"/>
        <end position="1113"/>
    </location>
</feature>
<evidence type="ECO:0000313" key="3">
    <source>
        <dbReference type="Proteomes" id="UP000029964"/>
    </source>
</evidence>
<feature type="region of interest" description="Disordered" evidence="1">
    <location>
        <begin position="1005"/>
        <end position="1047"/>
    </location>
</feature>
<protein>
    <submittedName>
        <fullName evidence="2">Uncharacterized protein</fullName>
    </submittedName>
</protein>
<feature type="compositionally biased region" description="Acidic residues" evidence="1">
    <location>
        <begin position="1024"/>
        <end position="1034"/>
    </location>
</feature>
<feature type="compositionally biased region" description="Low complexity" evidence="1">
    <location>
        <begin position="365"/>
        <end position="377"/>
    </location>
</feature>
<feature type="compositionally biased region" description="Polar residues" evidence="1">
    <location>
        <begin position="447"/>
        <end position="456"/>
    </location>
</feature>
<feature type="region of interest" description="Disordered" evidence="1">
    <location>
        <begin position="644"/>
        <end position="719"/>
    </location>
</feature>
<feature type="compositionally biased region" description="Polar residues" evidence="1">
    <location>
        <begin position="97"/>
        <end position="114"/>
    </location>
</feature>
<proteinExistence type="predicted"/>
<dbReference type="OrthoDB" id="5288142at2759"/>
<gene>
    <name evidence="2" type="ORF">ACRE_075400</name>
</gene>
<feature type="compositionally biased region" description="Basic residues" evidence="1">
    <location>
        <begin position="779"/>
        <end position="793"/>
    </location>
</feature>
<comment type="caution">
    <text evidence="2">The sequence shown here is derived from an EMBL/GenBank/DDBJ whole genome shotgun (WGS) entry which is preliminary data.</text>
</comment>